<evidence type="ECO:0008006" key="4">
    <source>
        <dbReference type="Google" id="ProtNLM"/>
    </source>
</evidence>
<sequence length="82" mass="9078">MNRVTGQAGTDRPTTDESVPLKNYTERHFRSGQKVSNLSQLQLNVTQKNTVVTTERGDQLTTDLIICCTGGRVNATAYRSSF</sequence>
<accession>A0A484CII1</accession>
<feature type="region of interest" description="Disordered" evidence="1">
    <location>
        <begin position="1"/>
        <end position="22"/>
    </location>
</feature>
<dbReference type="EMBL" id="SCKG01000017">
    <property type="protein sequence ID" value="TDH01658.1"/>
    <property type="molecule type" value="Genomic_DNA"/>
</dbReference>
<evidence type="ECO:0000313" key="2">
    <source>
        <dbReference type="EMBL" id="TDH01658.1"/>
    </source>
</evidence>
<evidence type="ECO:0000256" key="1">
    <source>
        <dbReference type="SAM" id="MobiDB-lite"/>
    </source>
</evidence>
<name>A0A484CII1_PERFV</name>
<comment type="caution">
    <text evidence="2">The sequence shown here is derived from an EMBL/GenBank/DDBJ whole genome shotgun (WGS) entry which is preliminary data.</text>
</comment>
<reference evidence="2 3" key="1">
    <citation type="submission" date="2019-01" db="EMBL/GenBank/DDBJ databases">
        <title>A chromosome-scale genome assembly of the yellow perch, Perca flavescens.</title>
        <authorList>
            <person name="Feron R."/>
            <person name="Morvezen R."/>
            <person name="Bestin A."/>
            <person name="Haffray P."/>
            <person name="Klopp C."/>
            <person name="Zahm M."/>
            <person name="Cabau C."/>
            <person name="Roques C."/>
            <person name="Donnadieu C."/>
            <person name="Bouchez O."/>
            <person name="Christie M."/>
            <person name="Larson W."/>
            <person name="Guiguen Y."/>
        </authorList>
    </citation>
    <scope>NUCLEOTIDE SEQUENCE [LARGE SCALE GENOMIC DNA]</scope>
    <source>
        <strain evidence="2">YP-PL-M2</strain>
        <tissue evidence="2">Blood</tissue>
    </source>
</reference>
<dbReference type="STRING" id="8167.A0A484CII1"/>
<evidence type="ECO:0000313" key="3">
    <source>
        <dbReference type="Proteomes" id="UP000295070"/>
    </source>
</evidence>
<dbReference type="AlphaFoldDB" id="A0A484CII1"/>
<proteinExistence type="predicted"/>
<dbReference type="Proteomes" id="UP000295070">
    <property type="component" value="Chromosome 17"/>
</dbReference>
<organism evidence="2 3">
    <name type="scientific">Perca flavescens</name>
    <name type="common">American yellow perch</name>
    <name type="synonym">Morone flavescens</name>
    <dbReference type="NCBI Taxonomy" id="8167"/>
    <lineage>
        <taxon>Eukaryota</taxon>
        <taxon>Metazoa</taxon>
        <taxon>Chordata</taxon>
        <taxon>Craniata</taxon>
        <taxon>Vertebrata</taxon>
        <taxon>Euteleostomi</taxon>
        <taxon>Actinopterygii</taxon>
        <taxon>Neopterygii</taxon>
        <taxon>Teleostei</taxon>
        <taxon>Neoteleostei</taxon>
        <taxon>Acanthomorphata</taxon>
        <taxon>Eupercaria</taxon>
        <taxon>Perciformes</taxon>
        <taxon>Percoidei</taxon>
        <taxon>Percidae</taxon>
        <taxon>Percinae</taxon>
        <taxon>Perca</taxon>
    </lineage>
</organism>
<protein>
    <recommendedName>
        <fullName evidence="4">FAD/NAD(P)-binding domain-containing protein</fullName>
    </recommendedName>
</protein>
<keyword evidence="3" id="KW-1185">Reference proteome</keyword>
<gene>
    <name evidence="2" type="ORF">EPR50_G00182860</name>
</gene>